<proteinExistence type="predicted"/>
<accession>A0A231MX64</accession>
<dbReference type="KEGG" id="zdf:AN401_10185"/>
<gene>
    <name evidence="1" type="ORF">AN401_10185</name>
</gene>
<dbReference type="RefSeq" id="WP_094040797.1">
    <property type="nucleotide sequence ID" value="NZ_CP012621.1"/>
</dbReference>
<dbReference type="OrthoDB" id="9811006at2"/>
<dbReference type="InterPro" id="IPR036761">
    <property type="entry name" value="TTHA0802/YceI-like_sf"/>
</dbReference>
<dbReference type="Gene3D" id="2.40.128.110">
    <property type="entry name" value="Lipid/polyisoprenoid-binding, YceI-like"/>
    <property type="match status" value="1"/>
</dbReference>
<dbReference type="Proteomes" id="UP000217763">
    <property type="component" value="Chromosome"/>
</dbReference>
<dbReference type="InterPro" id="IPR007372">
    <property type="entry name" value="Lipid/polyisoprenoid-bd_YceI"/>
</dbReference>
<dbReference type="EMBL" id="CP012621">
    <property type="protein sequence ID" value="ATG74179.1"/>
    <property type="molecule type" value="Genomic_DNA"/>
</dbReference>
<dbReference type="SUPFAM" id="SSF101874">
    <property type="entry name" value="YceI-like"/>
    <property type="match status" value="1"/>
</dbReference>
<name>A0A231MX64_9GAMM</name>
<dbReference type="PANTHER" id="PTHR34406:SF1">
    <property type="entry name" value="PROTEIN YCEI"/>
    <property type="match status" value="1"/>
</dbReference>
<evidence type="ECO:0000313" key="2">
    <source>
        <dbReference type="Proteomes" id="UP000217763"/>
    </source>
</evidence>
<evidence type="ECO:0000313" key="1">
    <source>
        <dbReference type="EMBL" id="ATG74179.1"/>
    </source>
</evidence>
<organism evidence="1 2">
    <name type="scientific">Zobellella denitrificans</name>
    <dbReference type="NCBI Taxonomy" id="347534"/>
    <lineage>
        <taxon>Bacteria</taxon>
        <taxon>Pseudomonadati</taxon>
        <taxon>Pseudomonadota</taxon>
        <taxon>Gammaproteobacteria</taxon>
        <taxon>Aeromonadales</taxon>
        <taxon>Aeromonadaceae</taxon>
        <taxon>Zobellella</taxon>
    </lineage>
</organism>
<protein>
    <submittedName>
        <fullName evidence="1">Uncharacterized protein</fullName>
    </submittedName>
</protein>
<dbReference type="PANTHER" id="PTHR34406">
    <property type="entry name" value="PROTEIN YCEI"/>
    <property type="match status" value="1"/>
</dbReference>
<sequence>MKTTATLLFSSLLLAGPALAADYKVDPAHTTVVFEVGHLQVSTLLGRFNEFEGDYHFDGDNPGAAKARFTIQAESIDTNHEDRDKHLRSPDFFDVRQYPTLDFESTGYEGDKDGGKLAGNLTVHGVTKPVTFDVQFIGEGDDPWGGYRNGFNAQAEIKRSDFGMSYGLPGVGDDITIRLFVEGIRQ</sequence>
<dbReference type="Pfam" id="PF04264">
    <property type="entry name" value="YceI"/>
    <property type="match status" value="1"/>
</dbReference>
<keyword evidence="2" id="KW-1185">Reference proteome</keyword>
<reference evidence="2" key="1">
    <citation type="submission" date="2015-09" db="EMBL/GenBank/DDBJ databases">
        <authorList>
            <person name="Shao Z."/>
            <person name="Wang L."/>
        </authorList>
    </citation>
    <scope>NUCLEOTIDE SEQUENCE [LARGE SCALE GENOMIC DNA]</scope>
    <source>
        <strain evidence="2">F13-1</strain>
    </source>
</reference>
<dbReference type="AlphaFoldDB" id="A0A231MX64"/>
<dbReference type="SMART" id="SM00867">
    <property type="entry name" value="YceI"/>
    <property type="match status" value="1"/>
</dbReference>